<dbReference type="RefSeq" id="WP_081149736.1">
    <property type="nucleotide sequence ID" value="NZ_CP020465.1"/>
</dbReference>
<reference evidence="1 2" key="1">
    <citation type="submission" date="2017-08" db="EMBL/GenBank/DDBJ databases">
        <title>Complete genome of Colwellia sp. NB097-1, a psychrophile bacterium ioslated from Bering Sea.</title>
        <authorList>
            <person name="Chen X."/>
        </authorList>
    </citation>
    <scope>NUCLEOTIDE SEQUENCE [LARGE SCALE GENOMIC DNA]</scope>
    <source>
        <strain evidence="1 2">NB097-1</strain>
    </source>
</reference>
<proteinExistence type="predicted"/>
<evidence type="ECO:0000313" key="2">
    <source>
        <dbReference type="Proteomes" id="UP000202259"/>
    </source>
</evidence>
<organism evidence="1 2">
    <name type="scientific">Cognaticolwellia beringensis</name>
    <dbReference type="NCBI Taxonomy" id="1967665"/>
    <lineage>
        <taxon>Bacteria</taxon>
        <taxon>Pseudomonadati</taxon>
        <taxon>Pseudomonadota</taxon>
        <taxon>Gammaproteobacteria</taxon>
        <taxon>Alteromonadales</taxon>
        <taxon>Colwelliaceae</taxon>
        <taxon>Cognaticolwellia</taxon>
    </lineage>
</organism>
<keyword evidence="2" id="KW-1185">Reference proteome</keyword>
<dbReference type="Proteomes" id="UP000202259">
    <property type="component" value="Chromosome"/>
</dbReference>
<dbReference type="AlphaFoldDB" id="A0A222G5M6"/>
<name>A0A222G5M6_9GAMM</name>
<protein>
    <recommendedName>
        <fullName evidence="3">Co-chaperone DjlA N-terminal domain-containing protein</fullName>
    </recommendedName>
</protein>
<dbReference type="KEGG" id="cber:B5D82_05195"/>
<dbReference type="EMBL" id="CP020465">
    <property type="protein sequence ID" value="ASP47206.1"/>
    <property type="molecule type" value="Genomic_DNA"/>
</dbReference>
<evidence type="ECO:0000313" key="1">
    <source>
        <dbReference type="EMBL" id="ASP47206.1"/>
    </source>
</evidence>
<dbReference type="OrthoDB" id="9899465at2"/>
<evidence type="ECO:0008006" key="3">
    <source>
        <dbReference type="Google" id="ProtNLM"/>
    </source>
</evidence>
<gene>
    <name evidence="1" type="ORF">B5D82_05195</name>
</gene>
<accession>A0A222G5M6</accession>
<sequence length="109" mass="12272">MKTETLDVIVKIAACVCGKDGIISQMEEESIYNTITSKSSNYTLEFFNKAIDDFFDENLQLEDYLEKVKILGIHEFVIYLCEVSASADGLDIKENIALNKVKLILGDKL</sequence>